<feature type="region of interest" description="Disordered" evidence="1">
    <location>
        <begin position="119"/>
        <end position="138"/>
    </location>
</feature>
<keyword evidence="2" id="KW-0812">Transmembrane</keyword>
<evidence type="ECO:0000256" key="1">
    <source>
        <dbReference type="SAM" id="MobiDB-lite"/>
    </source>
</evidence>
<dbReference type="GeneID" id="55656495"/>
<dbReference type="EMBL" id="CP026304">
    <property type="protein sequence ID" value="AVZ73231.1"/>
    <property type="molecule type" value="Genomic_DNA"/>
</dbReference>
<keyword evidence="2" id="KW-0472">Membrane</keyword>
<reference evidence="4 5" key="1">
    <citation type="submission" date="2018-01" db="EMBL/GenBank/DDBJ databases">
        <title>Complete genome sequence of Streptomyces lunaelactis MM109T, a Ferroverdin A producer isolated from cave moonmilk deposits.</title>
        <authorList>
            <person name="Naome A."/>
            <person name="Martinet L."/>
            <person name="Maciejewska M."/>
            <person name="Anderssen S."/>
            <person name="Adam D."/>
            <person name="Tenconi E."/>
            <person name="Deflandre B."/>
            <person name="Arguelles-Arias A."/>
            <person name="Calusinska M."/>
            <person name="Copieters W."/>
            <person name="Karim L."/>
            <person name="Hanikenne M."/>
            <person name="Baurain D."/>
            <person name="van Wezel G."/>
            <person name="Smargiasso N."/>
            <person name="de Pauw E."/>
            <person name="Delfosse P."/>
            <person name="Rigali S."/>
        </authorList>
    </citation>
    <scope>NUCLEOTIDE SEQUENCE [LARGE SCALE GENOMIC DNA]</scope>
    <source>
        <strain evidence="4 5">MM109</strain>
    </source>
</reference>
<dbReference type="OrthoDB" id="4331012at2"/>
<dbReference type="RefSeq" id="WP_108148909.1">
    <property type="nucleotide sequence ID" value="NZ_CP026304.1"/>
</dbReference>
<feature type="chain" id="PRO_5039407663" description="Sortase" evidence="3">
    <location>
        <begin position="30"/>
        <end position="187"/>
    </location>
</feature>
<gene>
    <name evidence="4" type="ORF">SLUN_14585</name>
</gene>
<protein>
    <recommendedName>
        <fullName evidence="6">Sortase</fullName>
    </recommendedName>
</protein>
<keyword evidence="5" id="KW-1185">Reference proteome</keyword>
<accession>A0A2R4T289</accession>
<dbReference type="KEGG" id="slk:SLUN_14585"/>
<dbReference type="AlphaFoldDB" id="A0A2R4T289"/>
<evidence type="ECO:0000256" key="3">
    <source>
        <dbReference type="SAM" id="SignalP"/>
    </source>
</evidence>
<feature type="signal peptide" evidence="3">
    <location>
        <begin position="1"/>
        <end position="29"/>
    </location>
</feature>
<keyword evidence="2" id="KW-1133">Transmembrane helix</keyword>
<evidence type="ECO:0008006" key="6">
    <source>
        <dbReference type="Google" id="ProtNLM"/>
    </source>
</evidence>
<evidence type="ECO:0000313" key="5">
    <source>
        <dbReference type="Proteomes" id="UP000244201"/>
    </source>
</evidence>
<name>A0A2R4T289_9ACTN</name>
<proteinExistence type="predicted"/>
<evidence type="ECO:0000313" key="4">
    <source>
        <dbReference type="EMBL" id="AVZ73231.1"/>
    </source>
</evidence>
<evidence type="ECO:0000256" key="2">
    <source>
        <dbReference type="SAM" id="Phobius"/>
    </source>
</evidence>
<organism evidence="4 5">
    <name type="scientific">Streptomyces lunaelactis</name>
    <dbReference type="NCBI Taxonomy" id="1535768"/>
    <lineage>
        <taxon>Bacteria</taxon>
        <taxon>Bacillati</taxon>
        <taxon>Actinomycetota</taxon>
        <taxon>Actinomycetes</taxon>
        <taxon>Kitasatosporales</taxon>
        <taxon>Streptomycetaceae</taxon>
        <taxon>Streptomyces</taxon>
    </lineage>
</organism>
<feature type="transmembrane region" description="Helical" evidence="2">
    <location>
        <begin position="159"/>
        <end position="176"/>
    </location>
</feature>
<dbReference type="Proteomes" id="UP000244201">
    <property type="component" value="Chromosome"/>
</dbReference>
<sequence length="187" mass="18859">MRSRLIALRAVGAAAVLVLAAPAAQAAYAADSVEVTVFPDGVAPGGDVEIQVQGCKGTTGAVTSRAFVAQTELTVRSSGRHMSGETTVRTGVTIGTYEVSVRCDGREHAGAGRIKVVKQQPDHQPTPVAPVRAGGGGTAALAAARGEDPADDAGPGTPHTVIGLVLAGVAAVAVAFRTSRRRRTDAD</sequence>
<keyword evidence="3" id="KW-0732">Signal</keyword>